<proteinExistence type="predicted"/>
<dbReference type="Proteomes" id="UP000239724">
    <property type="component" value="Unassembled WGS sequence"/>
</dbReference>
<name>A0A2S6NHV6_RHOGL</name>
<comment type="caution">
    <text evidence="2">The sequence shown here is derived from an EMBL/GenBank/DDBJ whole genome shotgun (WGS) entry which is preliminary data.</text>
</comment>
<protein>
    <submittedName>
        <fullName evidence="2">Uncharacterized protein</fullName>
    </submittedName>
</protein>
<gene>
    <name evidence="2" type="ORF">CCS01_12440</name>
</gene>
<evidence type="ECO:0000313" key="2">
    <source>
        <dbReference type="EMBL" id="PPQ34181.1"/>
    </source>
</evidence>
<keyword evidence="3" id="KW-1185">Reference proteome</keyword>
<dbReference type="EMBL" id="NHRY01000128">
    <property type="protein sequence ID" value="PPQ34181.1"/>
    <property type="molecule type" value="Genomic_DNA"/>
</dbReference>
<organism evidence="2 3">
    <name type="scientific">Rhodopila globiformis</name>
    <name type="common">Rhodopseudomonas globiformis</name>
    <dbReference type="NCBI Taxonomy" id="1071"/>
    <lineage>
        <taxon>Bacteria</taxon>
        <taxon>Pseudomonadati</taxon>
        <taxon>Pseudomonadota</taxon>
        <taxon>Alphaproteobacteria</taxon>
        <taxon>Acetobacterales</taxon>
        <taxon>Acetobacteraceae</taxon>
        <taxon>Rhodopila</taxon>
    </lineage>
</organism>
<evidence type="ECO:0000256" key="1">
    <source>
        <dbReference type="SAM" id="MobiDB-lite"/>
    </source>
</evidence>
<sequence length="131" mass="14641">MSHIDPSGETRLSQPFATRPAASEDAGRPSRPSLGIDRHHLRAIIAERRAALSAIEMEMVARCEEAAARPAPRHVRLDDRGTWDRGMWDRYLSAATVLGPDYMPQMLRLHAEIERLERILLLPAAPEARAA</sequence>
<reference evidence="2 3" key="1">
    <citation type="journal article" date="2018" name="Arch. Microbiol.">
        <title>New insights into the metabolic potential of the phototrophic purple bacterium Rhodopila globiformis DSM 161(T) from its draft genome sequence and evidence for a vanadium-dependent nitrogenase.</title>
        <authorList>
            <person name="Imhoff J.F."/>
            <person name="Rahn T."/>
            <person name="Kunzel S."/>
            <person name="Neulinger S.C."/>
        </authorList>
    </citation>
    <scope>NUCLEOTIDE SEQUENCE [LARGE SCALE GENOMIC DNA]</scope>
    <source>
        <strain evidence="2 3">DSM 161</strain>
    </source>
</reference>
<accession>A0A2S6NHV6</accession>
<evidence type="ECO:0000313" key="3">
    <source>
        <dbReference type="Proteomes" id="UP000239724"/>
    </source>
</evidence>
<dbReference type="AlphaFoldDB" id="A0A2S6NHV6"/>
<feature type="region of interest" description="Disordered" evidence="1">
    <location>
        <begin position="1"/>
        <end position="35"/>
    </location>
</feature>
<dbReference type="RefSeq" id="WP_104519170.1">
    <property type="nucleotide sequence ID" value="NZ_NHRY01000128.1"/>
</dbReference>